<sequence length="490" mass="48622">MIELLSPQGMGEVDRASAAAGVSGATLMDNAGRAVAASAQRRWPDARRVLVLAGPGNNGGDGFVAARILAERGIEIVVAALGDRSALRGDAAAAASAWTGETRDLAQADYAWPDLIVDALFGAGLSRPLDGAAAEAVGRVNASGRPVLAVDVPSGLDGATGEALGGLAVQAAATATFVRLKPGHVLLPGRSICGPVDLADIGTPAAALAAAKPAAWLNRPELWADAVPTPAIDAHKYTRGHVAVWSGPALRTGAARLAAVAAFRAGAGAVTIVGERDALQVHAAHVTAIMLREPGEDGGWADILKERRVAAVAIGPGAGVGDGARLALAQARAAGCATVIDADVFSMFPGDPEGLAKLIATGQGGAALTPHDGEFARLFGSAAPAGSRLERATAAAARLGAVIVLKGPDTVVAAPDGRAAIADNAPPDLATAGAGDVLAGICAGLMAQRAPAFEAAAAAVWLHGEAAKVVGRGLIADDLPAALPAVLQRL</sequence>
<evidence type="ECO:0000256" key="1">
    <source>
        <dbReference type="ARBA" id="ARBA00000013"/>
    </source>
</evidence>
<reference evidence="22 23" key="1">
    <citation type="submission" date="2020-08" db="EMBL/GenBank/DDBJ databases">
        <title>Genomic Encyclopedia of Type Strains, Phase IV (KMG-IV): sequencing the most valuable type-strain genomes for metagenomic binning, comparative biology and taxonomic classification.</title>
        <authorList>
            <person name="Goeker M."/>
        </authorList>
    </citation>
    <scope>NUCLEOTIDE SEQUENCE [LARGE SCALE GENOMIC DNA]</scope>
    <source>
        <strain evidence="22 23">DSM 25481</strain>
    </source>
</reference>
<evidence type="ECO:0000256" key="8">
    <source>
        <dbReference type="ARBA" id="ARBA00022857"/>
    </source>
</evidence>
<feature type="binding site" evidence="18">
    <location>
        <position position="151"/>
    </location>
    <ligand>
        <name>(6S)-NADPHX</name>
        <dbReference type="ChEBI" id="CHEBI:64076"/>
    </ligand>
</feature>
<comment type="similarity">
    <text evidence="17">Belongs to the NnrD/CARKD family.</text>
</comment>
<evidence type="ECO:0000256" key="3">
    <source>
        <dbReference type="ARBA" id="ARBA00006001"/>
    </source>
</evidence>
<evidence type="ECO:0000256" key="17">
    <source>
        <dbReference type="HAMAP-Rule" id="MF_01965"/>
    </source>
</evidence>
<feature type="binding site" evidence="18">
    <location>
        <position position="118"/>
    </location>
    <ligand>
        <name>K(+)</name>
        <dbReference type="ChEBI" id="CHEBI:29103"/>
    </ligand>
</feature>
<dbReference type="EC" id="4.2.1.136" evidence="19"/>
<dbReference type="HAMAP" id="MF_01966">
    <property type="entry name" value="NADHX_epimerase"/>
    <property type="match status" value="1"/>
</dbReference>
<dbReference type="NCBIfam" id="TIGR00196">
    <property type="entry name" value="yjeF_cterm"/>
    <property type="match status" value="1"/>
</dbReference>
<keyword evidence="12 17" id="KW-0456">Lyase</keyword>
<comment type="caution">
    <text evidence="22">The sequence shown here is derived from an EMBL/GenBank/DDBJ whole genome shotgun (WGS) entry which is preliminary data.</text>
</comment>
<comment type="function">
    <text evidence="17">Catalyzes the dehydration of the S-form of NAD(P)HX at the expense of ADP, which is converted to AMP. Together with NAD(P)HX epimerase, which catalyzes the epimerization of the S- and R-forms, the enzyme allows the repair of both epimers of NAD(P)HX, a damaged form of NAD(P)H that is a result of enzymatic or heat-dependent hydration.</text>
</comment>
<feature type="binding site" evidence="17">
    <location>
        <position position="436"/>
    </location>
    <ligand>
        <name>(6S)-NADPHX</name>
        <dbReference type="ChEBI" id="CHEBI:64076"/>
    </ligand>
</feature>
<feature type="binding site" evidence="17">
    <location>
        <position position="435"/>
    </location>
    <ligand>
        <name>AMP</name>
        <dbReference type="ChEBI" id="CHEBI:456215"/>
    </ligand>
</feature>
<feature type="binding site" evidence="17">
    <location>
        <position position="371"/>
    </location>
    <ligand>
        <name>(6S)-NADPHX</name>
        <dbReference type="ChEBI" id="CHEBI:64076"/>
    </ligand>
</feature>
<keyword evidence="23" id="KW-1185">Reference proteome</keyword>
<keyword evidence="22" id="KW-0808">Transferase</keyword>
<feature type="binding site" evidence="18">
    <location>
        <position position="154"/>
    </location>
    <ligand>
        <name>K(+)</name>
        <dbReference type="ChEBI" id="CHEBI:29103"/>
    </ligand>
</feature>
<evidence type="ECO:0000256" key="19">
    <source>
        <dbReference type="PIRNR" id="PIRNR017184"/>
    </source>
</evidence>
<dbReference type="NCBIfam" id="TIGR00197">
    <property type="entry name" value="yjeF_nterm"/>
    <property type="match status" value="1"/>
</dbReference>
<comment type="cofactor">
    <cofactor evidence="18 19">
        <name>K(+)</name>
        <dbReference type="ChEBI" id="CHEBI:29103"/>
    </cofactor>
    <text evidence="18 19">Binds 1 potassium ion per subunit.</text>
</comment>
<evidence type="ECO:0000256" key="2">
    <source>
        <dbReference type="ARBA" id="ARBA00000909"/>
    </source>
</evidence>
<evidence type="ECO:0000259" key="21">
    <source>
        <dbReference type="PROSITE" id="PS51385"/>
    </source>
</evidence>
<name>A0A7W6GI25_9HYPH</name>
<dbReference type="InterPro" id="IPR036652">
    <property type="entry name" value="YjeF_N_dom_sf"/>
</dbReference>
<dbReference type="PROSITE" id="PS51385">
    <property type="entry name" value="YJEF_N"/>
    <property type="match status" value="1"/>
</dbReference>
<dbReference type="GO" id="GO:0046496">
    <property type="term" value="P:nicotinamide nucleotide metabolic process"/>
    <property type="evidence" value="ECO:0007669"/>
    <property type="project" value="UniProtKB-UniRule"/>
</dbReference>
<dbReference type="InterPro" id="IPR029056">
    <property type="entry name" value="Ribokinase-like"/>
</dbReference>
<dbReference type="Pfam" id="PF03853">
    <property type="entry name" value="YjeF_N"/>
    <property type="match status" value="1"/>
</dbReference>
<dbReference type="EMBL" id="JACIDR010000006">
    <property type="protein sequence ID" value="MBB3974419.1"/>
    <property type="molecule type" value="Genomic_DNA"/>
</dbReference>
<feature type="domain" description="YjeF N-terminal" evidence="21">
    <location>
        <begin position="10"/>
        <end position="209"/>
    </location>
</feature>
<keyword evidence="9 18" id="KW-0630">Potassium</keyword>
<feature type="binding site" evidence="18">
    <location>
        <begin position="122"/>
        <end position="128"/>
    </location>
    <ligand>
        <name>(6S)-NADPHX</name>
        <dbReference type="ChEBI" id="CHEBI:64076"/>
    </ligand>
</feature>
<accession>A0A7W6GI25</accession>
<dbReference type="PANTHER" id="PTHR12592:SF0">
    <property type="entry name" value="ATP-DEPENDENT (S)-NAD(P)H-HYDRATE DEHYDRATASE"/>
    <property type="match status" value="1"/>
</dbReference>
<dbReference type="Pfam" id="PF01256">
    <property type="entry name" value="Carb_kinase"/>
    <property type="match status" value="1"/>
</dbReference>
<feature type="binding site" evidence="17">
    <location>
        <begin position="406"/>
        <end position="410"/>
    </location>
    <ligand>
        <name>AMP</name>
        <dbReference type="ChEBI" id="CHEBI:456215"/>
    </ligand>
</feature>
<dbReference type="PROSITE" id="PS51383">
    <property type="entry name" value="YJEF_C_3"/>
    <property type="match status" value="1"/>
</dbReference>
<dbReference type="CDD" id="cd01171">
    <property type="entry name" value="YXKO-related"/>
    <property type="match status" value="1"/>
</dbReference>
<comment type="caution">
    <text evidence="18">Lacks conserved residue(s) required for the propagation of feature annotation.</text>
</comment>
<feature type="binding site" evidence="18">
    <location>
        <position position="58"/>
    </location>
    <ligand>
        <name>K(+)</name>
        <dbReference type="ChEBI" id="CHEBI:29103"/>
    </ligand>
</feature>
<evidence type="ECO:0000256" key="13">
    <source>
        <dbReference type="ARBA" id="ARBA00023268"/>
    </source>
</evidence>
<evidence type="ECO:0000256" key="4">
    <source>
        <dbReference type="ARBA" id="ARBA00009524"/>
    </source>
</evidence>
<dbReference type="SUPFAM" id="SSF53613">
    <property type="entry name" value="Ribokinase-like"/>
    <property type="match status" value="1"/>
</dbReference>
<gene>
    <name evidence="18" type="primary">nnrE</name>
    <name evidence="17" type="synonym">nnrD</name>
    <name evidence="22" type="ORF">GGR24_003100</name>
</gene>
<dbReference type="GO" id="GO:0052855">
    <property type="term" value="F:ADP-dependent NAD(P)H-hydrate dehydratase activity"/>
    <property type="evidence" value="ECO:0007669"/>
    <property type="project" value="UniProtKB-UniRule"/>
</dbReference>
<dbReference type="InterPro" id="IPR004443">
    <property type="entry name" value="YjeF_N_dom"/>
</dbReference>
<feature type="binding site" evidence="18">
    <location>
        <begin position="57"/>
        <end position="61"/>
    </location>
    <ligand>
        <name>(6S)-NADPHX</name>
        <dbReference type="ChEBI" id="CHEBI:64076"/>
    </ligand>
</feature>
<comment type="function">
    <text evidence="18">Catalyzes the epimerization of the S- and R-forms of NAD(P)HX, a damaged form of NAD(P)H that is a result of enzymatic or heat-dependent hydration. This is a prerequisite for the S-specific NAD(P)H-hydrate dehydratase to allow the repair of both epimers of NAD(P)HX.</text>
</comment>
<dbReference type="RefSeq" id="WP_246398548.1">
    <property type="nucleotide sequence ID" value="NZ_JACIDR010000006.1"/>
</dbReference>
<keyword evidence="22" id="KW-0418">Kinase</keyword>
<comment type="similarity">
    <text evidence="18">Belongs to the NnrE/AIBP family.</text>
</comment>
<evidence type="ECO:0000256" key="10">
    <source>
        <dbReference type="ARBA" id="ARBA00023027"/>
    </source>
</evidence>
<evidence type="ECO:0000313" key="23">
    <source>
        <dbReference type="Proteomes" id="UP000528964"/>
    </source>
</evidence>
<comment type="similarity">
    <text evidence="4 19">In the C-terminal section; belongs to the NnrD/CARKD family.</text>
</comment>
<dbReference type="EC" id="5.1.99.6" evidence="19"/>
<feature type="binding site" evidence="17">
    <location>
        <position position="254"/>
    </location>
    <ligand>
        <name>(6S)-NADPHX</name>
        <dbReference type="ChEBI" id="CHEBI:64076"/>
    </ligand>
</feature>
<dbReference type="AlphaFoldDB" id="A0A7W6GI25"/>
<dbReference type="HAMAP" id="MF_01965">
    <property type="entry name" value="NADHX_dehydratase"/>
    <property type="match status" value="1"/>
</dbReference>
<protein>
    <recommendedName>
        <fullName evidence="19">Bifunctional NAD(P)H-hydrate repair enzyme</fullName>
    </recommendedName>
    <alternativeName>
        <fullName evidence="19">Nicotinamide nucleotide repair protein</fullName>
    </alternativeName>
    <domain>
        <recommendedName>
            <fullName evidence="19">ADP-dependent (S)-NAD(P)H-hydrate dehydratase</fullName>
            <ecNumber evidence="19">4.2.1.136</ecNumber>
        </recommendedName>
        <alternativeName>
            <fullName evidence="19">ADP-dependent NAD(P)HX dehydratase</fullName>
        </alternativeName>
    </domain>
    <domain>
        <recommendedName>
            <fullName evidence="19">NAD(P)H-hydrate epimerase</fullName>
            <ecNumber evidence="19">5.1.99.6</ecNumber>
        </recommendedName>
    </domain>
</protein>
<feature type="binding site" evidence="17">
    <location>
        <position position="317"/>
    </location>
    <ligand>
        <name>(6S)-NADPHX</name>
        <dbReference type="ChEBI" id="CHEBI:64076"/>
    </ligand>
</feature>
<comment type="catalytic activity">
    <reaction evidence="2 18 19">
        <text>(6R)-NADPHX = (6S)-NADPHX</text>
        <dbReference type="Rhea" id="RHEA:32227"/>
        <dbReference type="ChEBI" id="CHEBI:64076"/>
        <dbReference type="ChEBI" id="CHEBI:64077"/>
        <dbReference type="EC" id="5.1.99.6"/>
    </reaction>
</comment>
<evidence type="ECO:0000256" key="6">
    <source>
        <dbReference type="ARBA" id="ARBA00022741"/>
    </source>
</evidence>
<evidence type="ECO:0000256" key="9">
    <source>
        <dbReference type="ARBA" id="ARBA00022958"/>
    </source>
</evidence>
<comment type="subunit">
    <text evidence="17">Homotetramer.</text>
</comment>
<comment type="catalytic activity">
    <reaction evidence="1 18 19">
        <text>(6R)-NADHX = (6S)-NADHX</text>
        <dbReference type="Rhea" id="RHEA:32215"/>
        <dbReference type="ChEBI" id="CHEBI:64074"/>
        <dbReference type="ChEBI" id="CHEBI:64075"/>
        <dbReference type="EC" id="5.1.99.6"/>
    </reaction>
</comment>
<evidence type="ECO:0000256" key="7">
    <source>
        <dbReference type="ARBA" id="ARBA00022840"/>
    </source>
</evidence>
<evidence type="ECO:0000256" key="15">
    <source>
        <dbReference type="ARBA" id="ARBA00048238"/>
    </source>
</evidence>
<dbReference type="GO" id="GO:0052856">
    <property type="term" value="F:NAD(P)HX epimerase activity"/>
    <property type="evidence" value="ECO:0007669"/>
    <property type="project" value="UniProtKB-UniRule"/>
</dbReference>
<dbReference type="Gene3D" id="3.40.50.10260">
    <property type="entry name" value="YjeF N-terminal domain"/>
    <property type="match status" value="1"/>
</dbReference>
<comment type="function">
    <text evidence="14 19">Bifunctional enzyme that catalyzes the epimerization of the S- and R-forms of NAD(P)HX and the dehydration of the S-form of NAD(P)HX at the expense of ADP, which is converted to AMP. This allows the repair of both epimers of NAD(P)HX, a damaged form of NAD(P)H that is a result of enzymatic or heat-dependent hydration.</text>
</comment>
<proteinExistence type="inferred from homology"/>
<dbReference type="InterPro" id="IPR000631">
    <property type="entry name" value="CARKD"/>
</dbReference>
<dbReference type="GO" id="GO:0016301">
    <property type="term" value="F:kinase activity"/>
    <property type="evidence" value="ECO:0007669"/>
    <property type="project" value="UniProtKB-KW"/>
</dbReference>
<evidence type="ECO:0000256" key="11">
    <source>
        <dbReference type="ARBA" id="ARBA00023235"/>
    </source>
</evidence>
<evidence type="ECO:0000256" key="16">
    <source>
        <dbReference type="ARBA" id="ARBA00049209"/>
    </source>
</evidence>
<dbReference type="PANTHER" id="PTHR12592">
    <property type="entry name" value="ATP-DEPENDENT (S)-NAD(P)H-HYDRATE DEHYDRATASE FAMILY MEMBER"/>
    <property type="match status" value="1"/>
</dbReference>
<keyword evidence="8 17" id="KW-0521">NADP</keyword>
<dbReference type="GO" id="GO:0110051">
    <property type="term" value="P:metabolite repair"/>
    <property type="evidence" value="ECO:0007669"/>
    <property type="project" value="TreeGrafter"/>
</dbReference>
<keyword evidence="10 17" id="KW-0520">NAD</keyword>
<dbReference type="GO" id="GO:0005524">
    <property type="term" value="F:ATP binding"/>
    <property type="evidence" value="ECO:0007669"/>
    <property type="project" value="UniProtKB-UniRule"/>
</dbReference>
<dbReference type="SUPFAM" id="SSF64153">
    <property type="entry name" value="YjeF N-terminal domain-like"/>
    <property type="match status" value="1"/>
</dbReference>
<comment type="catalytic activity">
    <reaction evidence="15 17 19">
        <text>(6S)-NADHX + ADP = AMP + phosphate + NADH + H(+)</text>
        <dbReference type="Rhea" id="RHEA:32223"/>
        <dbReference type="ChEBI" id="CHEBI:15378"/>
        <dbReference type="ChEBI" id="CHEBI:43474"/>
        <dbReference type="ChEBI" id="CHEBI:57945"/>
        <dbReference type="ChEBI" id="CHEBI:64074"/>
        <dbReference type="ChEBI" id="CHEBI:456215"/>
        <dbReference type="ChEBI" id="CHEBI:456216"/>
        <dbReference type="EC" id="4.2.1.136"/>
    </reaction>
</comment>
<comment type="cofactor">
    <cofactor evidence="17">
        <name>Mg(2+)</name>
        <dbReference type="ChEBI" id="CHEBI:18420"/>
    </cofactor>
</comment>
<evidence type="ECO:0000259" key="20">
    <source>
        <dbReference type="PROSITE" id="PS51383"/>
    </source>
</evidence>
<keyword evidence="11 18" id="KW-0413">Isomerase</keyword>
<keyword evidence="13" id="KW-0511">Multifunctional enzyme</keyword>
<keyword evidence="5 18" id="KW-0479">Metal-binding</keyword>
<organism evidence="22 23">
    <name type="scientific">Hansschlegelia beijingensis</name>
    <dbReference type="NCBI Taxonomy" id="1133344"/>
    <lineage>
        <taxon>Bacteria</taxon>
        <taxon>Pseudomonadati</taxon>
        <taxon>Pseudomonadota</taxon>
        <taxon>Alphaproteobacteria</taxon>
        <taxon>Hyphomicrobiales</taxon>
        <taxon>Methylopilaceae</taxon>
        <taxon>Hansschlegelia</taxon>
    </lineage>
</organism>
<evidence type="ECO:0000256" key="14">
    <source>
        <dbReference type="ARBA" id="ARBA00025153"/>
    </source>
</evidence>
<evidence type="ECO:0000256" key="18">
    <source>
        <dbReference type="HAMAP-Rule" id="MF_01966"/>
    </source>
</evidence>
<dbReference type="Gene3D" id="3.40.1190.20">
    <property type="match status" value="1"/>
</dbReference>
<keyword evidence="6 17" id="KW-0547">Nucleotide-binding</keyword>
<dbReference type="PIRSF" id="PIRSF017184">
    <property type="entry name" value="Nnr"/>
    <property type="match status" value="1"/>
</dbReference>
<evidence type="ECO:0000313" key="22">
    <source>
        <dbReference type="EMBL" id="MBB3974419.1"/>
    </source>
</evidence>
<keyword evidence="7 17" id="KW-0067">ATP-binding</keyword>
<comment type="catalytic activity">
    <reaction evidence="16 17 19">
        <text>(6S)-NADPHX + ADP = AMP + phosphate + NADPH + H(+)</text>
        <dbReference type="Rhea" id="RHEA:32235"/>
        <dbReference type="ChEBI" id="CHEBI:15378"/>
        <dbReference type="ChEBI" id="CHEBI:43474"/>
        <dbReference type="ChEBI" id="CHEBI:57783"/>
        <dbReference type="ChEBI" id="CHEBI:64076"/>
        <dbReference type="ChEBI" id="CHEBI:456215"/>
        <dbReference type="ChEBI" id="CHEBI:456216"/>
        <dbReference type="EC" id="4.2.1.136"/>
    </reaction>
</comment>
<evidence type="ECO:0000256" key="5">
    <source>
        <dbReference type="ARBA" id="ARBA00022723"/>
    </source>
</evidence>
<dbReference type="InterPro" id="IPR030677">
    <property type="entry name" value="Nnr"/>
</dbReference>
<comment type="similarity">
    <text evidence="3 19">In the N-terminal section; belongs to the NnrE/AIBP family.</text>
</comment>
<dbReference type="GO" id="GO:0046872">
    <property type="term" value="F:metal ion binding"/>
    <property type="evidence" value="ECO:0007669"/>
    <property type="project" value="UniProtKB-UniRule"/>
</dbReference>
<dbReference type="Proteomes" id="UP000528964">
    <property type="component" value="Unassembled WGS sequence"/>
</dbReference>
<feature type="domain" description="YjeF C-terminal" evidence="20">
    <location>
        <begin position="219"/>
        <end position="490"/>
    </location>
</feature>
<evidence type="ECO:0000256" key="12">
    <source>
        <dbReference type="ARBA" id="ARBA00023239"/>
    </source>
</evidence>